<gene>
    <name evidence="1" type="ORF">PVAND_016511</name>
</gene>
<dbReference type="AlphaFoldDB" id="A0A9J6BGH6"/>
<dbReference type="InterPro" id="IPR010512">
    <property type="entry name" value="DUF1091"/>
</dbReference>
<keyword evidence="2" id="KW-1185">Reference proteome</keyword>
<evidence type="ECO:0000313" key="2">
    <source>
        <dbReference type="Proteomes" id="UP001107558"/>
    </source>
</evidence>
<dbReference type="Proteomes" id="UP001107558">
    <property type="component" value="Chromosome 4"/>
</dbReference>
<dbReference type="Pfam" id="PF06477">
    <property type="entry name" value="DUF1091"/>
    <property type="match status" value="1"/>
</dbReference>
<comment type="caution">
    <text evidence="1">The sequence shown here is derived from an EMBL/GenBank/DDBJ whole genome shotgun (WGS) entry which is preliminary data.</text>
</comment>
<sequence length="118" mass="13579">MTNTKPVVKADVSIILFKIESSKRRQLFKSQKINFCSALDKETAKGNPMIKVTLGALKDSLTKLKCPWNGIKMENFTIERKFVEFFPTGEYRANTDIDLYAETGEKDFLKFLMVFVIE</sequence>
<dbReference type="EMBL" id="JADBJN010000004">
    <property type="protein sequence ID" value="KAG5668574.1"/>
    <property type="molecule type" value="Genomic_DNA"/>
</dbReference>
<name>A0A9J6BGH6_POLVA</name>
<evidence type="ECO:0000313" key="1">
    <source>
        <dbReference type="EMBL" id="KAG5668574.1"/>
    </source>
</evidence>
<proteinExistence type="predicted"/>
<reference evidence="1" key="1">
    <citation type="submission" date="2021-03" db="EMBL/GenBank/DDBJ databases">
        <title>Chromosome level genome of the anhydrobiotic midge Polypedilum vanderplanki.</title>
        <authorList>
            <person name="Yoshida Y."/>
            <person name="Kikawada T."/>
            <person name="Gusev O."/>
        </authorList>
    </citation>
    <scope>NUCLEOTIDE SEQUENCE</scope>
    <source>
        <strain evidence="1">NIAS01</strain>
        <tissue evidence="1">Whole body or cell culture</tissue>
    </source>
</reference>
<accession>A0A9J6BGH6</accession>
<protein>
    <submittedName>
        <fullName evidence="1">Uncharacterized protein</fullName>
    </submittedName>
</protein>
<organism evidence="1 2">
    <name type="scientific">Polypedilum vanderplanki</name>
    <name type="common">Sleeping chironomid midge</name>
    <dbReference type="NCBI Taxonomy" id="319348"/>
    <lineage>
        <taxon>Eukaryota</taxon>
        <taxon>Metazoa</taxon>
        <taxon>Ecdysozoa</taxon>
        <taxon>Arthropoda</taxon>
        <taxon>Hexapoda</taxon>
        <taxon>Insecta</taxon>
        <taxon>Pterygota</taxon>
        <taxon>Neoptera</taxon>
        <taxon>Endopterygota</taxon>
        <taxon>Diptera</taxon>
        <taxon>Nematocera</taxon>
        <taxon>Chironomoidea</taxon>
        <taxon>Chironomidae</taxon>
        <taxon>Chironominae</taxon>
        <taxon>Polypedilum</taxon>
        <taxon>Polypedilum</taxon>
    </lineage>
</organism>